<organism evidence="3 4">
    <name type="scientific">Dryococelus australis</name>
    <dbReference type="NCBI Taxonomy" id="614101"/>
    <lineage>
        <taxon>Eukaryota</taxon>
        <taxon>Metazoa</taxon>
        <taxon>Ecdysozoa</taxon>
        <taxon>Arthropoda</taxon>
        <taxon>Hexapoda</taxon>
        <taxon>Insecta</taxon>
        <taxon>Pterygota</taxon>
        <taxon>Neoptera</taxon>
        <taxon>Polyneoptera</taxon>
        <taxon>Phasmatodea</taxon>
        <taxon>Verophasmatodea</taxon>
        <taxon>Anareolatae</taxon>
        <taxon>Phasmatidae</taxon>
        <taxon>Eurycanthinae</taxon>
        <taxon>Dryococelus</taxon>
    </lineage>
</organism>
<dbReference type="InterPro" id="IPR043502">
    <property type="entry name" value="DNA/RNA_pol_sf"/>
</dbReference>
<proteinExistence type="predicted"/>
<feature type="domain" description="Reverse transcriptase/retrotransposon-derived protein RNase H-like" evidence="2">
    <location>
        <begin position="212"/>
        <end position="253"/>
    </location>
</feature>
<dbReference type="PANTHER" id="PTHR37984:SF12">
    <property type="entry name" value="RIBONUCLEASE H"/>
    <property type="match status" value="1"/>
</dbReference>
<evidence type="ECO:0000259" key="2">
    <source>
        <dbReference type="Pfam" id="PF17919"/>
    </source>
</evidence>
<protein>
    <recommendedName>
        <fullName evidence="2">Reverse transcriptase/retrotransposon-derived protein RNase H-like domain-containing protein</fullName>
    </recommendedName>
</protein>
<dbReference type="InterPro" id="IPR050951">
    <property type="entry name" value="Retrovirus_Pol_polyprotein"/>
</dbReference>
<evidence type="ECO:0000256" key="1">
    <source>
        <dbReference type="SAM" id="MobiDB-lite"/>
    </source>
</evidence>
<dbReference type="SUPFAM" id="SSF56672">
    <property type="entry name" value="DNA/RNA polymerases"/>
    <property type="match status" value="1"/>
</dbReference>
<evidence type="ECO:0000313" key="4">
    <source>
        <dbReference type="Proteomes" id="UP001159363"/>
    </source>
</evidence>
<gene>
    <name evidence="3" type="ORF">PR048_021110</name>
</gene>
<feature type="compositionally biased region" description="Low complexity" evidence="1">
    <location>
        <begin position="441"/>
        <end position="451"/>
    </location>
</feature>
<sequence>MEEAIAANVKRGVWIPVTHASPWDSAIVPVLKRNGTLRLCADYKGMVNSALSSDTYKSPTVDQVLSELTGGCIYGTIDLEEAYTQILVDGETSHMLTHTKISYVKGTTVAEYLARLLQVSHILCDAGFNVNSDKCVWQSASIEVLGFRLDAESTHPSTDKTAAITNAPSPCTKQELQSLLGLISFYGRFFKDKATILEPLHCLLDSKSKWVWTTKHQVALKTVKDMLTSHQVLAHYNPDLPLVVTPDASPISMFVLLILYKLCALAHPCLLAKAMGRTFCTHLTQLHSALEPSKPASAFSSKFQVGELMWMMKHRIFAPELAERVPEEFVNDTSQMPASEAETPESPQLLHSSITQHMPSSQLLQGARQENPFPTMPASSTLYRHPVSTLMVAAAQHPADDRLLPLPATKDRVSSTKVSALADIIGPHQDGGSALASCTASSPPESPFRSFPDIHHSQRTPLLSESSRGRRTPRMSKLKGDLNERYTAKRQIMHEWECYRFQKKERRQVWI</sequence>
<dbReference type="Proteomes" id="UP001159363">
    <property type="component" value="Chromosome 7"/>
</dbReference>
<dbReference type="Gene3D" id="3.10.10.10">
    <property type="entry name" value="HIV Type 1 Reverse Transcriptase, subunit A, domain 1"/>
    <property type="match status" value="1"/>
</dbReference>
<feature type="region of interest" description="Disordered" evidence="1">
    <location>
        <begin position="430"/>
        <end position="475"/>
    </location>
</feature>
<dbReference type="Gene3D" id="3.30.70.270">
    <property type="match status" value="2"/>
</dbReference>
<dbReference type="InterPro" id="IPR041577">
    <property type="entry name" value="RT_RNaseH_2"/>
</dbReference>
<keyword evidence="4" id="KW-1185">Reference proteome</keyword>
<dbReference type="Pfam" id="PF17919">
    <property type="entry name" value="RT_RNaseH_2"/>
    <property type="match status" value="1"/>
</dbReference>
<dbReference type="PANTHER" id="PTHR37984">
    <property type="entry name" value="PROTEIN CBG26694"/>
    <property type="match status" value="1"/>
</dbReference>
<dbReference type="InterPro" id="IPR043128">
    <property type="entry name" value="Rev_trsase/Diguanyl_cyclase"/>
</dbReference>
<dbReference type="EMBL" id="JARBHB010000008">
    <property type="protein sequence ID" value="KAJ8876663.1"/>
    <property type="molecule type" value="Genomic_DNA"/>
</dbReference>
<name>A0ABQ9GXB3_9NEOP</name>
<comment type="caution">
    <text evidence="3">The sequence shown here is derived from an EMBL/GenBank/DDBJ whole genome shotgun (WGS) entry which is preliminary data.</text>
</comment>
<accession>A0ABQ9GXB3</accession>
<reference evidence="3 4" key="1">
    <citation type="submission" date="2023-02" db="EMBL/GenBank/DDBJ databases">
        <title>LHISI_Scaffold_Assembly.</title>
        <authorList>
            <person name="Stuart O.P."/>
            <person name="Cleave R."/>
            <person name="Magrath M.J.L."/>
            <person name="Mikheyev A.S."/>
        </authorList>
    </citation>
    <scope>NUCLEOTIDE SEQUENCE [LARGE SCALE GENOMIC DNA]</scope>
    <source>
        <strain evidence="3">Daus_M_001</strain>
        <tissue evidence="3">Leg muscle</tissue>
    </source>
</reference>
<evidence type="ECO:0000313" key="3">
    <source>
        <dbReference type="EMBL" id="KAJ8876663.1"/>
    </source>
</evidence>